<comment type="caution">
    <text evidence="1">The sequence shown here is derived from an EMBL/GenBank/DDBJ whole genome shotgun (WGS) entry which is preliminary data.</text>
</comment>
<proteinExistence type="predicted"/>
<name>A0A5J4JJ88_9BACI</name>
<dbReference type="EMBL" id="BKZQ01000076">
    <property type="protein sequence ID" value="GER71841.1"/>
    <property type="molecule type" value="Genomic_DNA"/>
</dbReference>
<gene>
    <name evidence="1" type="ORF">BpJC7_31440</name>
</gene>
<sequence>MNAAQYWKEQWDKSSLKFIDCDGNKIILGSNGKANISVKIKNTGENMAGETTYELYYSKSGNPKDGTKIAAGTINPLKKG</sequence>
<dbReference type="AlphaFoldDB" id="A0A5J4JJ88"/>
<reference evidence="1 2" key="1">
    <citation type="submission" date="2019-09" db="EMBL/GenBank/DDBJ databases">
        <title>Draft genome sequence of Bacillus sp. JC-7.</title>
        <authorList>
            <person name="Tanaka N."/>
            <person name="Shiwa Y."/>
            <person name="Fujita N."/>
            <person name="Tanasupawat S."/>
        </authorList>
    </citation>
    <scope>NUCLEOTIDE SEQUENCE [LARGE SCALE GENOMIC DNA]</scope>
    <source>
        <strain evidence="1 2">JC-7</strain>
    </source>
</reference>
<evidence type="ECO:0008006" key="3">
    <source>
        <dbReference type="Google" id="ProtNLM"/>
    </source>
</evidence>
<organism evidence="1 2">
    <name type="scientific">Weizmannia acidilactici</name>
    <dbReference type="NCBI Taxonomy" id="2607726"/>
    <lineage>
        <taxon>Bacteria</taxon>
        <taxon>Bacillati</taxon>
        <taxon>Bacillota</taxon>
        <taxon>Bacilli</taxon>
        <taxon>Bacillales</taxon>
        <taxon>Bacillaceae</taxon>
        <taxon>Heyndrickxia</taxon>
    </lineage>
</organism>
<keyword evidence="2" id="KW-1185">Reference proteome</keyword>
<dbReference type="Proteomes" id="UP000391919">
    <property type="component" value="Unassembled WGS sequence"/>
</dbReference>
<dbReference type="RefSeq" id="WP_151681874.1">
    <property type="nucleotide sequence ID" value="NZ_BKZP01000050.1"/>
</dbReference>
<evidence type="ECO:0000313" key="1">
    <source>
        <dbReference type="EMBL" id="GER71841.1"/>
    </source>
</evidence>
<accession>A0A5J4JJ88</accession>
<evidence type="ECO:0000313" key="2">
    <source>
        <dbReference type="Proteomes" id="UP000391919"/>
    </source>
</evidence>
<protein>
    <recommendedName>
        <fullName evidence="3">CARDB domain-containing protein</fullName>
    </recommendedName>
</protein>